<sequence length="111" mass="12149">MKTDNAINIYSLEEIDTLREAGKILASVISELTCSLKSGLTTLEVDHQAEDLIKQKGVLPAFKGYRGFPGCICASVNEVVVHGIPSEYRLKEGDIFSIDVGIIHKGYYSDT</sequence>
<dbReference type="GO" id="GO:0070006">
    <property type="term" value="F:metalloaminopeptidase activity"/>
    <property type="evidence" value="ECO:0007669"/>
    <property type="project" value="TreeGrafter"/>
</dbReference>
<organism evidence="2">
    <name type="scientific">hydrothermal vent metagenome</name>
    <dbReference type="NCBI Taxonomy" id="652676"/>
    <lineage>
        <taxon>unclassified sequences</taxon>
        <taxon>metagenomes</taxon>
        <taxon>ecological metagenomes</taxon>
    </lineage>
</organism>
<evidence type="ECO:0000259" key="1">
    <source>
        <dbReference type="Pfam" id="PF00557"/>
    </source>
</evidence>
<keyword evidence="2" id="KW-0645">Protease</keyword>
<reference evidence="2" key="1">
    <citation type="submission" date="2018-06" db="EMBL/GenBank/DDBJ databases">
        <authorList>
            <person name="Zhirakovskaya E."/>
        </authorList>
    </citation>
    <scope>NUCLEOTIDE SEQUENCE</scope>
</reference>
<keyword evidence="2" id="KW-0031">Aminopeptidase</keyword>
<dbReference type="PANTHER" id="PTHR43330">
    <property type="entry name" value="METHIONINE AMINOPEPTIDASE"/>
    <property type="match status" value="1"/>
</dbReference>
<name>A0A3B0TC25_9ZZZZ</name>
<dbReference type="AlphaFoldDB" id="A0A3B0TC25"/>
<dbReference type="Pfam" id="PF00557">
    <property type="entry name" value="Peptidase_M24"/>
    <property type="match status" value="1"/>
</dbReference>
<dbReference type="InterPro" id="IPR036005">
    <property type="entry name" value="Creatinase/aminopeptidase-like"/>
</dbReference>
<proteinExistence type="predicted"/>
<dbReference type="InterPro" id="IPR000994">
    <property type="entry name" value="Pept_M24"/>
</dbReference>
<dbReference type="GO" id="GO:0005829">
    <property type="term" value="C:cytosol"/>
    <property type="evidence" value="ECO:0007669"/>
    <property type="project" value="TreeGrafter"/>
</dbReference>
<keyword evidence="2" id="KW-0378">Hydrolase</keyword>
<dbReference type="PANTHER" id="PTHR43330:SF27">
    <property type="entry name" value="METHIONINE AMINOPEPTIDASE"/>
    <property type="match status" value="1"/>
</dbReference>
<feature type="non-terminal residue" evidence="2">
    <location>
        <position position="111"/>
    </location>
</feature>
<dbReference type="GO" id="GO:0004239">
    <property type="term" value="F:initiator methionyl aminopeptidase activity"/>
    <property type="evidence" value="ECO:0007669"/>
    <property type="project" value="UniProtKB-EC"/>
</dbReference>
<dbReference type="SUPFAM" id="SSF55920">
    <property type="entry name" value="Creatinase/aminopeptidase"/>
    <property type="match status" value="1"/>
</dbReference>
<protein>
    <submittedName>
        <fullName evidence="2">Methionine aminopeptidase</fullName>
        <ecNumber evidence="2">3.4.11.18</ecNumber>
    </submittedName>
</protein>
<accession>A0A3B0TC25</accession>
<dbReference type="EC" id="3.4.11.18" evidence="2"/>
<gene>
    <name evidence="2" type="ORF">MNBD_BACTEROID05-1204</name>
</gene>
<evidence type="ECO:0000313" key="2">
    <source>
        <dbReference type="EMBL" id="VAW15995.1"/>
    </source>
</evidence>
<dbReference type="EMBL" id="UOEN01000299">
    <property type="protein sequence ID" value="VAW15995.1"/>
    <property type="molecule type" value="Genomic_DNA"/>
</dbReference>
<dbReference type="PRINTS" id="PR00599">
    <property type="entry name" value="MAPEPTIDASE"/>
</dbReference>
<dbReference type="InterPro" id="IPR001714">
    <property type="entry name" value="Pept_M24_MAP"/>
</dbReference>
<feature type="domain" description="Peptidase M24" evidence="1">
    <location>
        <begin position="17"/>
        <end position="111"/>
    </location>
</feature>
<dbReference type="Gene3D" id="3.90.230.10">
    <property type="entry name" value="Creatinase/methionine aminopeptidase superfamily"/>
    <property type="match status" value="1"/>
</dbReference>